<dbReference type="PROSITE" id="PS51918">
    <property type="entry name" value="RADICAL_SAM"/>
    <property type="match status" value="1"/>
</dbReference>
<evidence type="ECO:0000256" key="5">
    <source>
        <dbReference type="ARBA" id="ARBA00023004"/>
    </source>
</evidence>
<evidence type="ECO:0000256" key="4">
    <source>
        <dbReference type="ARBA" id="ARBA00022723"/>
    </source>
</evidence>
<evidence type="ECO:0000256" key="1">
    <source>
        <dbReference type="ARBA" id="ARBA00001966"/>
    </source>
</evidence>
<dbReference type="SUPFAM" id="SSF102114">
    <property type="entry name" value="Radical SAM enzymes"/>
    <property type="match status" value="1"/>
</dbReference>
<keyword evidence="9" id="KW-1185">Reference proteome</keyword>
<organism evidence="8 9">
    <name type="scientific">Paractinoplanes deccanensis</name>
    <dbReference type="NCBI Taxonomy" id="113561"/>
    <lineage>
        <taxon>Bacteria</taxon>
        <taxon>Bacillati</taxon>
        <taxon>Actinomycetota</taxon>
        <taxon>Actinomycetes</taxon>
        <taxon>Micromonosporales</taxon>
        <taxon>Micromonosporaceae</taxon>
        <taxon>Paractinoplanes</taxon>
    </lineage>
</organism>
<keyword evidence="5" id="KW-0408">Iron</keyword>
<dbReference type="PANTHER" id="PTHR11228">
    <property type="entry name" value="RADICAL SAM DOMAIN PROTEIN"/>
    <property type="match status" value="1"/>
</dbReference>
<proteinExistence type="predicted"/>
<feature type="domain" description="Radical SAM core" evidence="7">
    <location>
        <begin position="89"/>
        <end position="314"/>
    </location>
</feature>
<keyword evidence="3" id="KW-0949">S-adenosyl-L-methionine</keyword>
<evidence type="ECO:0000313" key="9">
    <source>
        <dbReference type="Proteomes" id="UP000609879"/>
    </source>
</evidence>
<name>A0ABQ3Y2D3_9ACTN</name>
<dbReference type="CDD" id="cd01335">
    <property type="entry name" value="Radical_SAM"/>
    <property type="match status" value="1"/>
</dbReference>
<dbReference type="SFLD" id="SFLDG01067">
    <property type="entry name" value="SPASM/twitch_domain_containing"/>
    <property type="match status" value="1"/>
</dbReference>
<dbReference type="InterPro" id="IPR000385">
    <property type="entry name" value="MoaA_NifB_PqqE_Fe-S-bd_CS"/>
</dbReference>
<dbReference type="PROSITE" id="PS01305">
    <property type="entry name" value="MOAA_NIFB_PQQE"/>
    <property type="match status" value="1"/>
</dbReference>
<keyword evidence="6" id="KW-0411">Iron-sulfur</keyword>
<dbReference type="Gene3D" id="3.20.20.70">
    <property type="entry name" value="Aldolase class I"/>
    <property type="match status" value="1"/>
</dbReference>
<dbReference type="InterPro" id="IPR007197">
    <property type="entry name" value="rSAM"/>
</dbReference>
<dbReference type="InterPro" id="IPR050377">
    <property type="entry name" value="Radical_SAM_PqqE_MftC-like"/>
</dbReference>
<dbReference type="InterPro" id="IPR058240">
    <property type="entry name" value="rSAM_sf"/>
</dbReference>
<evidence type="ECO:0000256" key="3">
    <source>
        <dbReference type="ARBA" id="ARBA00022691"/>
    </source>
</evidence>
<evidence type="ECO:0000256" key="6">
    <source>
        <dbReference type="ARBA" id="ARBA00023014"/>
    </source>
</evidence>
<protein>
    <recommendedName>
        <fullName evidence="7">Radical SAM core domain-containing protein</fullName>
    </recommendedName>
</protein>
<dbReference type="InterPro" id="IPR013785">
    <property type="entry name" value="Aldolase_TIM"/>
</dbReference>
<comment type="caution">
    <text evidence="8">The sequence shown here is derived from an EMBL/GenBank/DDBJ whole genome shotgun (WGS) entry which is preliminary data.</text>
</comment>
<sequence length="396" mass="43141">MSAEATPAEGPPAELAPLRLDGESIVGAGGVFRPERFGGLAYSRECDRFYAMDTKSFRAMRSFTQPTCPAPAGHGESSFVGEFAQRPIPDRPMVVNCLVTAYCPLRCRYCHADDLMGPFRAGESDDDLDRIVRTAELVPAMVAVITGGDPIVRPDRAIHVIERLAESKALVLDTSGAGDIGPLLPAMKAHNVHLRVSLDAASASPNDEVRPIDRRHLPLGTSSHAQALETIRRARRADVRTTVQTVVTSRNEHEAELLRLHDLLVDLGVRHWALHVMVNAGRGAQPRSRRLRPSGESLARLPATVDRLRLEGSPVHVRITRTDQQPNAVILVNNRGDLYAERGGAMGKVKIGSAESSASEIEKAFRATIDLAAHADRYLMRRPATLGRHGDRAAQE</sequence>
<evidence type="ECO:0000259" key="7">
    <source>
        <dbReference type="PROSITE" id="PS51918"/>
    </source>
</evidence>
<evidence type="ECO:0000313" key="8">
    <source>
        <dbReference type="EMBL" id="GID74156.1"/>
    </source>
</evidence>
<dbReference type="SFLD" id="SFLDS00029">
    <property type="entry name" value="Radical_SAM"/>
    <property type="match status" value="1"/>
</dbReference>
<comment type="cofactor">
    <cofactor evidence="1">
        <name>[4Fe-4S] cluster</name>
        <dbReference type="ChEBI" id="CHEBI:49883"/>
    </cofactor>
</comment>
<dbReference type="PANTHER" id="PTHR11228:SF34">
    <property type="entry name" value="TUNGSTEN-CONTAINING ALDEHYDE FERREDOXIN OXIDOREDUCTASE COFACTOR MODIFYING PROTEIN"/>
    <property type="match status" value="1"/>
</dbReference>
<reference evidence="8 9" key="1">
    <citation type="submission" date="2021-01" db="EMBL/GenBank/DDBJ databases">
        <title>Whole genome shotgun sequence of Actinoplanes deccanensis NBRC 13994.</title>
        <authorList>
            <person name="Komaki H."/>
            <person name="Tamura T."/>
        </authorList>
    </citation>
    <scope>NUCLEOTIDE SEQUENCE [LARGE SCALE GENOMIC DNA]</scope>
    <source>
        <strain evidence="8 9">NBRC 13994</strain>
    </source>
</reference>
<dbReference type="Pfam" id="PF04055">
    <property type="entry name" value="Radical_SAM"/>
    <property type="match status" value="1"/>
</dbReference>
<gene>
    <name evidence="8" type="ORF">Ade02nite_27970</name>
</gene>
<evidence type="ECO:0000256" key="2">
    <source>
        <dbReference type="ARBA" id="ARBA00022485"/>
    </source>
</evidence>
<dbReference type="Proteomes" id="UP000609879">
    <property type="component" value="Unassembled WGS sequence"/>
</dbReference>
<accession>A0ABQ3Y2D3</accession>
<dbReference type="EMBL" id="BOMI01000050">
    <property type="protein sequence ID" value="GID74156.1"/>
    <property type="molecule type" value="Genomic_DNA"/>
</dbReference>
<dbReference type="RefSeq" id="WP_203762074.1">
    <property type="nucleotide sequence ID" value="NZ_BAAABO010000032.1"/>
</dbReference>
<keyword evidence="4" id="KW-0479">Metal-binding</keyword>
<keyword evidence="2" id="KW-0004">4Fe-4S</keyword>